<accession>A0A174BR03</accession>
<organism evidence="3 6">
    <name type="scientific">Anaerobutyricum hallii</name>
    <dbReference type="NCBI Taxonomy" id="39488"/>
    <lineage>
        <taxon>Bacteria</taxon>
        <taxon>Bacillati</taxon>
        <taxon>Bacillota</taxon>
        <taxon>Clostridia</taxon>
        <taxon>Lachnospirales</taxon>
        <taxon>Lachnospiraceae</taxon>
        <taxon>Anaerobutyricum</taxon>
    </lineage>
</organism>
<dbReference type="EC" id="5.2.1.8" evidence="3"/>
<keyword evidence="1" id="KW-0697">Rotamase</keyword>
<evidence type="ECO:0000313" key="6">
    <source>
        <dbReference type="Proteomes" id="UP000095679"/>
    </source>
</evidence>
<evidence type="ECO:0000313" key="4">
    <source>
        <dbReference type="EMBL" id="RHC60172.1"/>
    </source>
</evidence>
<dbReference type="Gene3D" id="3.10.50.40">
    <property type="match status" value="1"/>
</dbReference>
<dbReference type="InterPro" id="IPR000297">
    <property type="entry name" value="PPIase_PpiC"/>
</dbReference>
<dbReference type="EMBL" id="CYZL01000007">
    <property type="protein sequence ID" value="CUO01996.1"/>
    <property type="molecule type" value="Genomic_DNA"/>
</dbReference>
<dbReference type="RefSeq" id="WP_055298284.1">
    <property type="nucleotide sequence ID" value="NZ_BLYK01000019.1"/>
</dbReference>
<keyword evidence="8" id="KW-1185">Reference proteome</keyword>
<feature type="domain" description="PpiC" evidence="2">
    <location>
        <begin position="113"/>
        <end position="203"/>
    </location>
</feature>
<dbReference type="InterPro" id="IPR027304">
    <property type="entry name" value="Trigger_fact/SurA_dom_sf"/>
</dbReference>
<gene>
    <name evidence="3" type="primary">cbf2</name>
    <name evidence="4" type="ORF">DW833_14875</name>
    <name evidence="5" type="ORF">DWZ29_14610</name>
    <name evidence="3" type="ORF">ERS852450_01018</name>
</gene>
<proteinExistence type="predicted"/>
<dbReference type="Proteomes" id="UP000095679">
    <property type="component" value="Unassembled WGS sequence"/>
</dbReference>
<dbReference type="InterPro" id="IPR050245">
    <property type="entry name" value="PrsA_foldase"/>
</dbReference>
<dbReference type="GO" id="GO:0003755">
    <property type="term" value="F:peptidyl-prolyl cis-trans isomerase activity"/>
    <property type="evidence" value="ECO:0007669"/>
    <property type="project" value="UniProtKB-KW"/>
</dbReference>
<dbReference type="PROSITE" id="PS50198">
    <property type="entry name" value="PPIC_PPIASE_2"/>
    <property type="match status" value="1"/>
</dbReference>
<evidence type="ECO:0000313" key="8">
    <source>
        <dbReference type="Proteomes" id="UP000284621"/>
    </source>
</evidence>
<evidence type="ECO:0000259" key="2">
    <source>
        <dbReference type="PROSITE" id="PS50198"/>
    </source>
</evidence>
<evidence type="ECO:0000313" key="3">
    <source>
        <dbReference type="EMBL" id="CUO01996.1"/>
    </source>
</evidence>
<dbReference type="SUPFAM" id="SSF54534">
    <property type="entry name" value="FKBP-like"/>
    <property type="match status" value="1"/>
</dbReference>
<reference evidence="3 6" key="1">
    <citation type="submission" date="2015-09" db="EMBL/GenBank/DDBJ databases">
        <authorList>
            <consortium name="Pathogen Informatics"/>
        </authorList>
    </citation>
    <scope>NUCLEOTIDE SEQUENCE [LARGE SCALE GENOMIC DNA]</scope>
    <source>
        <strain evidence="3 6">2789STDY5834835</strain>
    </source>
</reference>
<dbReference type="AlphaFoldDB" id="A0A174BR03"/>
<dbReference type="PANTHER" id="PTHR47245">
    <property type="entry name" value="PEPTIDYLPROLYL ISOMERASE"/>
    <property type="match status" value="1"/>
</dbReference>
<sequence length="248" mass="28275">MSEKIIAVSAGREITETEFNEFLSKLPEQQQAYVATEEGRKQALTQYANYFLFEKLGYDKKYDQDEAFLATMEAVKRELLGQYALTQEIKDIQATQEECEAYYNEHKTMFVKEAKATAKHILTATEEESKKVLEEIESGVKTFEDAAKEYSTCPSKAQGGSLGTFGRGQMVKEFDEAVFTAEVGKVIGPVKTDFGYHLIRVDELTGGEQSEFAEVYPQIMQQLTTEKQNKKYMAVRQEMIEKYGLEFK</sequence>
<dbReference type="PROSITE" id="PS01096">
    <property type="entry name" value="PPIC_PPIASE_1"/>
    <property type="match status" value="1"/>
</dbReference>
<dbReference type="Proteomes" id="UP000284621">
    <property type="component" value="Unassembled WGS sequence"/>
</dbReference>
<dbReference type="Pfam" id="PF00639">
    <property type="entry name" value="Rotamase"/>
    <property type="match status" value="1"/>
</dbReference>
<evidence type="ECO:0000313" key="5">
    <source>
        <dbReference type="EMBL" id="RHN08522.1"/>
    </source>
</evidence>
<dbReference type="InterPro" id="IPR023058">
    <property type="entry name" value="PPIase_PpiC_CS"/>
</dbReference>
<evidence type="ECO:0000313" key="7">
    <source>
        <dbReference type="Proteomes" id="UP000283700"/>
    </source>
</evidence>
<protein>
    <submittedName>
        <fullName evidence="4">Peptidylprolyl isomerase</fullName>
    </submittedName>
    <submittedName>
        <fullName evidence="3">Putative peptidyl-prolyl cis-trans isomerase Cbf2</fullName>
        <ecNumber evidence="3">5.2.1.8</ecNumber>
    </submittedName>
</protein>
<dbReference type="PANTHER" id="PTHR47245:SF2">
    <property type="entry name" value="PEPTIDYL-PROLYL CIS-TRANS ISOMERASE HP_0175-RELATED"/>
    <property type="match status" value="1"/>
</dbReference>
<reference evidence="7 8" key="2">
    <citation type="submission" date="2018-08" db="EMBL/GenBank/DDBJ databases">
        <title>A genome reference for cultivated species of the human gut microbiota.</title>
        <authorList>
            <person name="Zou Y."/>
            <person name="Xue W."/>
            <person name="Luo G."/>
        </authorList>
    </citation>
    <scope>NUCLEOTIDE SEQUENCE [LARGE SCALE GENOMIC DNA]</scope>
    <source>
        <strain evidence="5 7">AF31-17AC</strain>
        <strain evidence="4 8">AM34-3LB</strain>
    </source>
</reference>
<dbReference type="SUPFAM" id="SSF109998">
    <property type="entry name" value="Triger factor/SurA peptide-binding domain-like"/>
    <property type="match status" value="1"/>
</dbReference>
<name>A0A174BR03_9FIRM</name>
<dbReference type="EMBL" id="QRQO01000060">
    <property type="protein sequence ID" value="RHN08522.1"/>
    <property type="molecule type" value="Genomic_DNA"/>
</dbReference>
<dbReference type="InterPro" id="IPR046357">
    <property type="entry name" value="PPIase_dom_sf"/>
</dbReference>
<dbReference type="Proteomes" id="UP000283700">
    <property type="component" value="Unassembled WGS sequence"/>
</dbReference>
<evidence type="ECO:0000256" key="1">
    <source>
        <dbReference type="PROSITE-ProRule" id="PRU00278"/>
    </source>
</evidence>
<dbReference type="EMBL" id="QSID01000023">
    <property type="protein sequence ID" value="RHC60172.1"/>
    <property type="molecule type" value="Genomic_DNA"/>
</dbReference>
<keyword evidence="1 3" id="KW-0413">Isomerase</keyword>